<reference evidence="1 2" key="1">
    <citation type="submission" date="2019-12" db="EMBL/GenBank/DDBJ databases">
        <title>Spirosoma sp. HMF4905 genome sequencing and assembly.</title>
        <authorList>
            <person name="Kang H."/>
            <person name="Cha I."/>
            <person name="Kim H."/>
            <person name="Joh K."/>
        </authorList>
    </citation>
    <scope>NUCLEOTIDE SEQUENCE [LARGE SCALE GENOMIC DNA]</scope>
    <source>
        <strain evidence="1 2">HMF4905</strain>
    </source>
</reference>
<name>A0A7K1S4Z5_9BACT</name>
<evidence type="ECO:0000313" key="1">
    <source>
        <dbReference type="EMBL" id="MVM28897.1"/>
    </source>
</evidence>
<organism evidence="1 2">
    <name type="scientific">Spirosoma arboris</name>
    <dbReference type="NCBI Taxonomy" id="2682092"/>
    <lineage>
        <taxon>Bacteria</taxon>
        <taxon>Pseudomonadati</taxon>
        <taxon>Bacteroidota</taxon>
        <taxon>Cytophagia</taxon>
        <taxon>Cytophagales</taxon>
        <taxon>Cytophagaceae</taxon>
        <taxon>Spirosoma</taxon>
    </lineage>
</organism>
<dbReference type="Proteomes" id="UP000436006">
    <property type="component" value="Unassembled WGS sequence"/>
</dbReference>
<evidence type="ECO:0000313" key="2">
    <source>
        <dbReference type="Proteomes" id="UP000436006"/>
    </source>
</evidence>
<dbReference type="RefSeq" id="WP_157582993.1">
    <property type="nucleotide sequence ID" value="NZ_WPIN01000001.1"/>
</dbReference>
<proteinExistence type="predicted"/>
<comment type="caution">
    <text evidence="1">The sequence shown here is derived from an EMBL/GenBank/DDBJ whole genome shotgun (WGS) entry which is preliminary data.</text>
</comment>
<gene>
    <name evidence="1" type="ORF">GO755_02550</name>
</gene>
<accession>A0A7K1S4Z5</accession>
<dbReference type="EMBL" id="WPIN01000001">
    <property type="protein sequence ID" value="MVM28897.1"/>
    <property type="molecule type" value="Genomic_DNA"/>
</dbReference>
<protein>
    <submittedName>
        <fullName evidence="1">Uncharacterized protein</fullName>
    </submittedName>
</protein>
<keyword evidence="2" id="KW-1185">Reference proteome</keyword>
<sequence>MKNGIQFLCLLVFIWACSRSDNDSTISPDGVNGPKNATALLNDSSWYASGSASRAFLVAGDQCTTNRFNIYLSNELPYPKGARKAAPYNCIGPCNTTQYLSFEKVPLTIGKYDVNWLTSCTPSPITGANYGLIVGGDAVFASYRAQGSNSGWIEVTRADTAANVIEGKFEVTLTSQDAKTVKFRNGSFVLPLKK</sequence>
<dbReference type="AlphaFoldDB" id="A0A7K1S4Z5"/>